<dbReference type="EMBL" id="AQHN01000011">
    <property type="protein sequence ID" value="ENN89025.1"/>
    <property type="molecule type" value="Genomic_DNA"/>
</dbReference>
<gene>
    <name evidence="1" type="ORF">RHSP_02300</name>
</gene>
<reference evidence="1 2" key="1">
    <citation type="journal article" date="2012" name="BMC Genomics">
        <title>Genomic basis of broad host range and environmental adaptability of Rhizobium tropici CIAT 899 and Rhizobium sp. PRF 81 which are used in inoculants for common bean (Phaseolus vulgaris L.).</title>
        <authorList>
            <person name="Ormeno-Orrillo E."/>
            <person name="Menna P."/>
            <person name="Almeida L.G."/>
            <person name="Ollero F.J."/>
            <person name="Nicolas M.F."/>
            <person name="Pains Rodrigues E."/>
            <person name="Shigueyoshi Nakatani A."/>
            <person name="Silva Batista J.S."/>
            <person name="Oliveira Chueire L.M."/>
            <person name="Souza R.C."/>
            <person name="Ribeiro Vasconcelos A.T."/>
            <person name="Megias M."/>
            <person name="Hungria M."/>
            <person name="Martinez-Romero E."/>
        </authorList>
    </citation>
    <scope>NUCLEOTIDE SEQUENCE [LARGE SCALE GENOMIC DNA]</scope>
    <source>
        <strain evidence="1 2">PRF 81</strain>
    </source>
</reference>
<dbReference type="STRING" id="363754.RHSP_02300"/>
<protein>
    <submittedName>
        <fullName evidence="1">Uncharacterized protein</fullName>
    </submittedName>
</protein>
<sequence length="151" mass="16406">MLFEFSDQSSKLANDVAKLLVAGAEQKNIADGDLRVVGMKQHAVAANVAIDRQPLVFRLPVRKDGDGEIHPRIFEADVFEEVLFLADAGKEIGDIEGPVYFFVSRELSPRGGDVAIAEMRRVLQRVMEDELGEADGFVKAVQPVVGLLAGA</sequence>
<proteinExistence type="predicted"/>
<organism evidence="1 2">
    <name type="scientific">Rhizobium freirei PRF 81</name>
    <dbReference type="NCBI Taxonomy" id="363754"/>
    <lineage>
        <taxon>Bacteria</taxon>
        <taxon>Pseudomonadati</taxon>
        <taxon>Pseudomonadota</taxon>
        <taxon>Alphaproteobacteria</taxon>
        <taxon>Hyphomicrobiales</taxon>
        <taxon>Rhizobiaceae</taxon>
        <taxon>Rhizobium/Agrobacterium group</taxon>
        <taxon>Rhizobium</taxon>
    </lineage>
</organism>
<keyword evidence="2" id="KW-1185">Reference proteome</keyword>
<dbReference type="AlphaFoldDB" id="N6V5B8"/>
<dbReference type="Proteomes" id="UP000012429">
    <property type="component" value="Unassembled WGS sequence"/>
</dbReference>
<evidence type="ECO:0000313" key="1">
    <source>
        <dbReference type="EMBL" id="ENN89025.1"/>
    </source>
</evidence>
<name>N6V5B8_9HYPH</name>
<comment type="caution">
    <text evidence="1">The sequence shown here is derived from an EMBL/GenBank/DDBJ whole genome shotgun (WGS) entry which is preliminary data.</text>
</comment>
<evidence type="ECO:0000313" key="2">
    <source>
        <dbReference type="Proteomes" id="UP000012429"/>
    </source>
</evidence>
<accession>N6V5B8</accession>